<dbReference type="GO" id="GO:0030897">
    <property type="term" value="C:HOPS complex"/>
    <property type="evidence" value="ECO:0007669"/>
    <property type="project" value="TreeGrafter"/>
</dbReference>
<feature type="repeat" description="CHCR" evidence="7">
    <location>
        <begin position="613"/>
        <end position="767"/>
    </location>
</feature>
<evidence type="ECO:0000313" key="12">
    <source>
        <dbReference type="EMBL" id="KAJ3449727.1"/>
    </source>
</evidence>
<dbReference type="PANTHER" id="PTHR23323:SF26">
    <property type="entry name" value="VACUOLAR PROTEIN SORTING-ASSOCIATED PROTEIN 18 HOMOLOG"/>
    <property type="match status" value="1"/>
</dbReference>
<evidence type="ECO:0000256" key="4">
    <source>
        <dbReference type="ARBA" id="ARBA00022833"/>
    </source>
</evidence>
<dbReference type="Pfam" id="PF00637">
    <property type="entry name" value="Clathrin"/>
    <property type="match status" value="1"/>
</dbReference>
<comment type="caution">
    <text evidence="12">The sequence shown here is derived from an EMBL/GenBank/DDBJ whole genome shotgun (WGS) entry which is preliminary data.</text>
</comment>
<evidence type="ECO:0000256" key="6">
    <source>
        <dbReference type="ARBA" id="ARBA00029433"/>
    </source>
</evidence>
<comment type="similarity">
    <text evidence="1">Belongs to the VPS18 family.</text>
</comment>
<dbReference type="PROSITE" id="PS50236">
    <property type="entry name" value="CHCR"/>
    <property type="match status" value="1"/>
</dbReference>
<dbReference type="GO" id="GO:0006904">
    <property type="term" value="P:vesicle docking involved in exocytosis"/>
    <property type="evidence" value="ECO:0007669"/>
    <property type="project" value="TreeGrafter"/>
</dbReference>
<evidence type="ECO:0000256" key="5">
    <source>
        <dbReference type="ARBA" id="ARBA00023136"/>
    </source>
</evidence>
<dbReference type="SUPFAM" id="SSF50978">
    <property type="entry name" value="WD40 repeat-like"/>
    <property type="match status" value="1"/>
</dbReference>
<dbReference type="InterPro" id="IPR007810">
    <property type="entry name" value="Pep3/Vps18_beta-prop"/>
</dbReference>
<dbReference type="PANTHER" id="PTHR23323">
    <property type="entry name" value="VACUOLAR PROTEIN SORTING-ASSOCIATED PROTEIN"/>
    <property type="match status" value="1"/>
</dbReference>
<feature type="domain" description="Pep3/Vps18 RING C-terminal" evidence="11">
    <location>
        <begin position="846"/>
        <end position="903"/>
    </location>
</feature>
<evidence type="ECO:0000256" key="3">
    <source>
        <dbReference type="ARBA" id="ARBA00022771"/>
    </source>
</evidence>
<dbReference type="InterPro" id="IPR058919">
    <property type="entry name" value="Pep3/Vps18_RING_C"/>
</dbReference>
<dbReference type="GO" id="GO:0048284">
    <property type="term" value="P:organelle fusion"/>
    <property type="evidence" value="ECO:0007669"/>
    <property type="project" value="TreeGrafter"/>
</dbReference>
<evidence type="ECO:0000259" key="11">
    <source>
        <dbReference type="Pfam" id="PF26148"/>
    </source>
</evidence>
<feature type="region of interest" description="Disordered" evidence="9">
    <location>
        <begin position="16"/>
        <end position="39"/>
    </location>
</feature>
<keyword evidence="5" id="KW-0472">Membrane</keyword>
<feature type="domain" description="Pep3/Vps18 beta-propeller" evidence="10">
    <location>
        <begin position="44"/>
        <end position="392"/>
    </location>
</feature>
<name>A0AAV8A6F6_9EUKA</name>
<keyword evidence="3" id="KW-0863">Zinc-finger</keyword>
<evidence type="ECO:0000313" key="13">
    <source>
        <dbReference type="Proteomes" id="UP001146793"/>
    </source>
</evidence>
<evidence type="ECO:0000256" key="1">
    <source>
        <dbReference type="ARBA" id="ARBA00010454"/>
    </source>
</evidence>
<comment type="subcellular location">
    <subcellularLocation>
        <location evidence="6">Endomembrane system</location>
        <topology evidence="6">Peripheral membrane protein</topology>
        <orientation evidence="6">Cytoplasmic side</orientation>
    </subcellularLocation>
</comment>
<keyword evidence="8" id="KW-0175">Coiled coil</keyword>
<feature type="coiled-coil region" evidence="8">
    <location>
        <begin position="797"/>
        <end position="838"/>
    </location>
</feature>
<dbReference type="InterPro" id="IPR036322">
    <property type="entry name" value="WD40_repeat_dom_sf"/>
</dbReference>
<evidence type="ECO:0000256" key="2">
    <source>
        <dbReference type="ARBA" id="ARBA00022723"/>
    </source>
</evidence>
<dbReference type="GO" id="GO:0006886">
    <property type="term" value="P:intracellular protein transport"/>
    <property type="evidence" value="ECO:0007669"/>
    <property type="project" value="UniProtKB-UniRule"/>
</dbReference>
<evidence type="ECO:0000256" key="8">
    <source>
        <dbReference type="SAM" id="Coils"/>
    </source>
</evidence>
<accession>A0AAV8A6F6</accession>
<keyword evidence="4" id="KW-0862">Zinc</keyword>
<dbReference type="Pfam" id="PF26148">
    <property type="entry name" value="VPS18_RING_C"/>
    <property type="match status" value="1"/>
</dbReference>
<dbReference type="EMBL" id="JANTQA010000012">
    <property type="protein sequence ID" value="KAJ3449727.1"/>
    <property type="molecule type" value="Genomic_DNA"/>
</dbReference>
<dbReference type="GO" id="GO:0007032">
    <property type="term" value="P:endosome organization"/>
    <property type="evidence" value="ECO:0007669"/>
    <property type="project" value="TreeGrafter"/>
</dbReference>
<organism evidence="12 13">
    <name type="scientific">Anaeramoeba flamelloides</name>
    <dbReference type="NCBI Taxonomy" id="1746091"/>
    <lineage>
        <taxon>Eukaryota</taxon>
        <taxon>Metamonada</taxon>
        <taxon>Anaeramoebidae</taxon>
        <taxon>Anaeramoeba</taxon>
    </lineage>
</organism>
<dbReference type="InterPro" id="IPR000547">
    <property type="entry name" value="Clathrin_H-chain/VPS_repeat"/>
</dbReference>
<dbReference type="GO" id="GO:0007033">
    <property type="term" value="P:vacuole organization"/>
    <property type="evidence" value="ECO:0007669"/>
    <property type="project" value="TreeGrafter"/>
</dbReference>
<dbReference type="GO" id="GO:0030674">
    <property type="term" value="F:protein-macromolecule adaptor activity"/>
    <property type="evidence" value="ECO:0007669"/>
    <property type="project" value="TreeGrafter"/>
</dbReference>
<sequence length="974" mass="114029">MSHLIDAFNSQKTIYTSSSEEDEEEVVKDENEEKKKKKKKKNIPIFSLQPVDYEQPSNFVDVCASNNHLVIALKNNLIIWINLSDMKNLEDIVWTNKQEPYIKKIFLGPKARIMIICCLDGSTYYHIHRKGGKSTTIKIEKLRKKFISNIGWNPEIAPNEYGSALLGTNDGIIYEIKFKKKKETIREVYRFQSRLMITGIYFQRFLTKKNTWYLIVTTTNTLFHFIGGPTVSKMFEKYAEMSPQYLELPGSLDNAELHVQTRENIRTSFAFLNESGIYHGDLDPSQKNSKIGEKLICKEKLMYFPSTKSQVNDIHFYSNVGDEIIPAISMAATEYHFLLAWEDQILGISSLNQRIIFKEKFDIKTDGKILGFTQDLKTNSIWLFSERKIFTVNKYEEDRNIWKIYKDKNKFQTALYYCGENEKNREEVHRSHANFLFEQEQYENSASIFAKTNISFEQVSLQFFELGLFDPLKIYLSNKIDNISENKKMELTIISMWLCELYLSELNDLEGIDEKNFLKAKKRFEDFILDRKNELDKKTTFSLILSYDRVEQMIFYASIISDYEQVISHYIRECEYVDALEVLRKQHDLELIYRFSPILISFSPFETIQTWKMITTIDPVRLLPALMRYQTSKNPKGVKTNLAIEYLEYCISIKDNRETALHNYLLTLFVQNDQDSKLMTFLNPVTNIIYYNTKYALRVCMTNKKLEPSVFLYSKMGMFEQAVRLALTFDLSLAKIQADKPEDELTKKKLYTIIAQHIATTENNIKGAMKYLQQCENLDIQNILPLFPDFQTINGFKNDITKTLKSFQKKIKSLKNDMESDKTSSENLRNDLNTLRKRYVLISGNKKCDICGRHFINRSYYVFPCNHAFHPICLKKAMSKYFLTEKQIQRVQKLKISIKKNTKSLEQFLTVNNENNNQPKGNKIILGNRIALNRKEIEEIIAHDCILCGRLVSKIVEKDLINLSDEKLMGSWKL</sequence>
<reference evidence="12" key="1">
    <citation type="submission" date="2022-08" db="EMBL/GenBank/DDBJ databases">
        <title>Novel sulphate-reducing endosymbionts in the free-living metamonad Anaeramoeba.</title>
        <authorList>
            <person name="Jerlstrom-Hultqvist J."/>
            <person name="Cepicka I."/>
            <person name="Gallot-Lavallee L."/>
            <person name="Salas-Leiva D."/>
            <person name="Curtis B.A."/>
            <person name="Zahonova K."/>
            <person name="Pipaliya S."/>
            <person name="Dacks J."/>
            <person name="Roger A.J."/>
        </authorList>
    </citation>
    <scope>NUCLEOTIDE SEQUENCE</scope>
    <source>
        <strain evidence="12">Busselton2</strain>
    </source>
</reference>
<dbReference type="Proteomes" id="UP001146793">
    <property type="component" value="Unassembled WGS sequence"/>
</dbReference>
<dbReference type="SUPFAM" id="SSF57850">
    <property type="entry name" value="RING/U-box"/>
    <property type="match status" value="1"/>
</dbReference>
<keyword evidence="2" id="KW-0479">Metal-binding</keyword>
<dbReference type="GO" id="GO:0005768">
    <property type="term" value="C:endosome"/>
    <property type="evidence" value="ECO:0007669"/>
    <property type="project" value="TreeGrafter"/>
</dbReference>
<evidence type="ECO:0000256" key="7">
    <source>
        <dbReference type="PROSITE-ProRule" id="PRU01006"/>
    </source>
</evidence>
<dbReference type="GO" id="GO:0008270">
    <property type="term" value="F:zinc ion binding"/>
    <property type="evidence" value="ECO:0007669"/>
    <property type="project" value="UniProtKB-KW"/>
</dbReference>
<dbReference type="AlphaFoldDB" id="A0AAV8A6F6"/>
<proteinExistence type="inferred from homology"/>
<gene>
    <name evidence="12" type="ORF">M0812_05886</name>
</gene>
<evidence type="ECO:0000259" key="10">
    <source>
        <dbReference type="Pfam" id="PF05131"/>
    </source>
</evidence>
<dbReference type="InterPro" id="IPR055358">
    <property type="entry name" value="CHCR"/>
</dbReference>
<protein>
    <submittedName>
        <fullName evidence="12">Vacuolar protein sorting-associated protein 18</fullName>
    </submittedName>
</protein>
<dbReference type="Pfam" id="PF05131">
    <property type="entry name" value="Pep3_Vps18"/>
    <property type="match status" value="1"/>
</dbReference>
<evidence type="ECO:0000256" key="9">
    <source>
        <dbReference type="SAM" id="MobiDB-lite"/>
    </source>
</evidence>